<proteinExistence type="predicted"/>
<feature type="transmembrane region" description="Helical" evidence="2">
    <location>
        <begin position="37"/>
        <end position="61"/>
    </location>
</feature>
<keyword evidence="4" id="KW-1185">Reference proteome</keyword>
<evidence type="ECO:0000256" key="1">
    <source>
        <dbReference type="SAM" id="MobiDB-lite"/>
    </source>
</evidence>
<feature type="region of interest" description="Disordered" evidence="1">
    <location>
        <begin position="291"/>
        <end position="347"/>
    </location>
</feature>
<gene>
    <name evidence="3" type="ORF">KSB_32210</name>
</gene>
<keyword evidence="2" id="KW-1133">Transmembrane helix</keyword>
<accession>A0ABQ3UPU0</accession>
<feature type="compositionally biased region" description="Polar residues" evidence="1">
    <location>
        <begin position="338"/>
        <end position="347"/>
    </location>
</feature>
<evidence type="ECO:0000313" key="3">
    <source>
        <dbReference type="EMBL" id="GHO54746.1"/>
    </source>
</evidence>
<feature type="region of interest" description="Disordered" evidence="1">
    <location>
        <begin position="1"/>
        <end position="35"/>
    </location>
</feature>
<sequence>MPTAQATQPDSPTPTAVAQPATTSNENDKGGDNGTSMLLPIGGGIGFMVIIGASVVSILLMKRKQDQKAGLAQQMPRNVPWIDPQEGNVVFGPMSGTPASPAVNNILQNIFAEPNGAAFSNNAPGMQQPGFMSSMVPPTQPRLYPNNGPMSDMVPPTQPRVNPNSGLIPAMPTRIDPAIPTPGGTGNTNPFATIAMSNTEGTQPRLAAISAGASPSGAYPTVTMDGVNGTGPYPVVPPTGPQTVAPSQPLASLQHPGQVANIQQPPIHPYNIAGNFQPLSMDLPPELKASLENQQRPPKPSQGPLSFSGLQDDPFLEEMMQQAQMGIFVMPNQEKTNDNNAGQDAKA</sequence>
<dbReference type="EMBL" id="BNJG01000001">
    <property type="protein sequence ID" value="GHO54746.1"/>
    <property type="molecule type" value="Genomic_DNA"/>
</dbReference>
<feature type="compositionally biased region" description="Low complexity" evidence="1">
    <location>
        <begin position="13"/>
        <end position="23"/>
    </location>
</feature>
<feature type="compositionally biased region" description="Polar residues" evidence="1">
    <location>
        <begin position="1"/>
        <end position="10"/>
    </location>
</feature>
<name>A0ABQ3UPU0_9CHLR</name>
<evidence type="ECO:0000256" key="2">
    <source>
        <dbReference type="SAM" id="Phobius"/>
    </source>
</evidence>
<reference evidence="3 4" key="1">
    <citation type="journal article" date="2021" name="Int. J. Syst. Evol. Microbiol.">
        <title>Reticulibacter mediterranei gen. nov., sp. nov., within the new family Reticulibacteraceae fam. nov., and Ktedonospora formicarum gen. nov., sp. nov., Ktedonobacter robiniae sp. nov., Dictyobacter formicarum sp. nov. and Dictyobacter arantiisoli sp. nov., belonging to the class Ktedonobacteria.</title>
        <authorList>
            <person name="Yabe S."/>
            <person name="Zheng Y."/>
            <person name="Wang C.M."/>
            <person name="Sakai Y."/>
            <person name="Abe K."/>
            <person name="Yokota A."/>
            <person name="Donadio S."/>
            <person name="Cavaletti L."/>
            <person name="Monciardini P."/>
        </authorList>
    </citation>
    <scope>NUCLEOTIDE SEQUENCE [LARGE SCALE GENOMIC DNA]</scope>
    <source>
        <strain evidence="3 4">SOSP1-30</strain>
    </source>
</reference>
<keyword evidence="2" id="KW-0812">Transmembrane</keyword>
<protein>
    <submittedName>
        <fullName evidence="3">Uncharacterized protein</fullName>
    </submittedName>
</protein>
<organism evidence="3 4">
    <name type="scientific">Ktedonobacter robiniae</name>
    <dbReference type="NCBI Taxonomy" id="2778365"/>
    <lineage>
        <taxon>Bacteria</taxon>
        <taxon>Bacillati</taxon>
        <taxon>Chloroflexota</taxon>
        <taxon>Ktedonobacteria</taxon>
        <taxon>Ktedonobacterales</taxon>
        <taxon>Ktedonobacteraceae</taxon>
        <taxon>Ktedonobacter</taxon>
    </lineage>
</organism>
<comment type="caution">
    <text evidence="3">The sequence shown here is derived from an EMBL/GenBank/DDBJ whole genome shotgun (WGS) entry which is preliminary data.</text>
</comment>
<evidence type="ECO:0000313" key="4">
    <source>
        <dbReference type="Proteomes" id="UP000654345"/>
    </source>
</evidence>
<dbReference type="Proteomes" id="UP000654345">
    <property type="component" value="Unassembled WGS sequence"/>
</dbReference>
<keyword evidence="2" id="KW-0472">Membrane</keyword>